<dbReference type="EMBL" id="ATND01000001">
    <property type="protein sequence ID" value="EPP38564.1"/>
    <property type="molecule type" value="Genomic_DNA"/>
</dbReference>
<comment type="function">
    <text evidence="2 10 12">Catalyzes the transfer of a dimethylallyl group onto the adenine at position 37 in tRNAs that read codons beginning with uridine, leading to the formation of N6-(dimethylallyl)adenosine (i(6)A).</text>
</comment>
<evidence type="ECO:0000256" key="2">
    <source>
        <dbReference type="ARBA" id="ARBA00003213"/>
    </source>
</evidence>
<dbReference type="RefSeq" id="WP_020356542.1">
    <property type="nucleotide sequence ID" value="NZ_KE360587.1"/>
</dbReference>
<keyword evidence="5 10" id="KW-0819">tRNA processing</keyword>
<comment type="caution">
    <text evidence="14">The sequence shown here is derived from an EMBL/GenBank/DDBJ whole genome shotgun (WGS) entry which is preliminary data.</text>
</comment>
<keyword evidence="4 10" id="KW-0808">Transferase</keyword>
<dbReference type="InterPro" id="IPR027417">
    <property type="entry name" value="P-loop_NTPase"/>
</dbReference>
<feature type="site" description="Interaction with substrate tRNA" evidence="10">
    <location>
        <position position="129"/>
    </location>
</feature>
<dbReference type="SUPFAM" id="SSF52540">
    <property type="entry name" value="P-loop containing nucleoside triphosphate hydrolases"/>
    <property type="match status" value="1"/>
</dbReference>
<feature type="region of interest" description="Interaction with substrate tRNA" evidence="10">
    <location>
        <begin position="63"/>
        <end position="66"/>
    </location>
</feature>
<dbReference type="EC" id="2.5.1.75" evidence="10"/>
<keyword evidence="6 10" id="KW-0547">Nucleotide-binding</keyword>
<dbReference type="HAMAP" id="MF_00185">
    <property type="entry name" value="IPP_trans"/>
    <property type="match status" value="1"/>
</dbReference>
<dbReference type="InterPro" id="IPR018022">
    <property type="entry name" value="IPT"/>
</dbReference>
<name>A0ABP2X6V8_9CHLA</name>
<keyword evidence="7 10" id="KW-0067">ATP-binding</keyword>
<evidence type="ECO:0000256" key="6">
    <source>
        <dbReference type="ARBA" id="ARBA00022741"/>
    </source>
</evidence>
<evidence type="ECO:0000256" key="3">
    <source>
        <dbReference type="ARBA" id="ARBA00005842"/>
    </source>
</evidence>
<accession>A0ABP2X6V8</accession>
<comment type="subunit">
    <text evidence="10">Monomer.</text>
</comment>
<dbReference type="NCBIfam" id="TIGR00174">
    <property type="entry name" value="miaA"/>
    <property type="match status" value="1"/>
</dbReference>
<dbReference type="PANTHER" id="PTHR11088:SF60">
    <property type="entry name" value="TRNA DIMETHYLALLYLTRANSFERASE"/>
    <property type="match status" value="1"/>
</dbReference>
<keyword evidence="8 10" id="KW-0460">Magnesium</keyword>
<dbReference type="Proteomes" id="UP000014821">
    <property type="component" value="Unassembled WGS sequence"/>
</dbReference>
<evidence type="ECO:0000313" key="15">
    <source>
        <dbReference type="Proteomes" id="UP000014821"/>
    </source>
</evidence>
<reference evidence="14" key="1">
    <citation type="submission" date="2013-04" db="EMBL/GenBank/DDBJ databases">
        <title>Genome sequence of Chlamydia psittaci 10_881_SC42.</title>
        <authorList>
            <person name="Huot-Creasy H."/>
            <person name="McCracken C.L."/>
            <person name="Humphries M."/>
            <person name="Sachse K."/>
            <person name="Laroucau K."/>
            <person name="Bavoil P."/>
            <person name="Myers G.S."/>
        </authorList>
    </citation>
    <scope>NUCLEOTIDE SEQUENCE [LARGE SCALE GENOMIC DNA]</scope>
    <source>
        <strain evidence="14">10_881_SC42</strain>
    </source>
</reference>
<dbReference type="Gene3D" id="1.10.20.140">
    <property type="match status" value="1"/>
</dbReference>
<gene>
    <name evidence="10 14" type="primary">miaA</name>
    <name evidence="14" type="ORF">CP10881SC42_0060</name>
</gene>
<evidence type="ECO:0000256" key="9">
    <source>
        <dbReference type="ARBA" id="ARBA00049563"/>
    </source>
</evidence>
<evidence type="ECO:0000256" key="12">
    <source>
        <dbReference type="RuleBase" id="RU003784"/>
    </source>
</evidence>
<evidence type="ECO:0000256" key="13">
    <source>
        <dbReference type="RuleBase" id="RU003785"/>
    </source>
</evidence>
<evidence type="ECO:0000256" key="7">
    <source>
        <dbReference type="ARBA" id="ARBA00022840"/>
    </source>
</evidence>
<evidence type="ECO:0000256" key="8">
    <source>
        <dbReference type="ARBA" id="ARBA00022842"/>
    </source>
</evidence>
<dbReference type="Gene3D" id="3.40.50.300">
    <property type="entry name" value="P-loop containing nucleotide triphosphate hydrolases"/>
    <property type="match status" value="1"/>
</dbReference>
<evidence type="ECO:0000256" key="1">
    <source>
        <dbReference type="ARBA" id="ARBA00001946"/>
    </source>
</evidence>
<organism evidence="14 15">
    <name type="scientific">Chlamydia avium</name>
    <dbReference type="NCBI Taxonomy" id="1457141"/>
    <lineage>
        <taxon>Bacteria</taxon>
        <taxon>Pseudomonadati</taxon>
        <taxon>Chlamydiota</taxon>
        <taxon>Chlamydiia</taxon>
        <taxon>Chlamydiales</taxon>
        <taxon>Chlamydiaceae</taxon>
        <taxon>Chlamydia/Chlamydophila group</taxon>
        <taxon>Chlamydia</taxon>
    </lineage>
</organism>
<evidence type="ECO:0000256" key="5">
    <source>
        <dbReference type="ARBA" id="ARBA00022694"/>
    </source>
</evidence>
<proteinExistence type="inferred from homology"/>
<protein>
    <recommendedName>
        <fullName evidence="10">tRNA dimethylallyltransferase</fullName>
        <ecNumber evidence="10">2.5.1.75</ecNumber>
    </recommendedName>
    <alternativeName>
        <fullName evidence="10">Dimethylallyl diphosphate:tRNA dimethylallyltransferase</fullName>
        <shortName evidence="10">DMAPP:tRNA dimethylallyltransferase</shortName>
        <shortName evidence="10">DMATase</shortName>
    </alternativeName>
    <alternativeName>
        <fullName evidence="10">Isopentenyl-diphosphate:tRNA isopentenyltransferase</fullName>
        <shortName evidence="10">IPP transferase</shortName>
        <shortName evidence="10">IPPT</shortName>
        <shortName evidence="10">IPTase</shortName>
    </alternativeName>
</protein>
<dbReference type="Pfam" id="PF01715">
    <property type="entry name" value="IPPT"/>
    <property type="match status" value="1"/>
</dbReference>
<keyword evidence="15" id="KW-1185">Reference proteome</keyword>
<evidence type="ECO:0000256" key="10">
    <source>
        <dbReference type="HAMAP-Rule" id="MF_00185"/>
    </source>
</evidence>
<comment type="catalytic activity">
    <reaction evidence="9 10 11">
        <text>adenosine(37) in tRNA + dimethylallyl diphosphate = N(6)-dimethylallyladenosine(37) in tRNA + diphosphate</text>
        <dbReference type="Rhea" id="RHEA:26482"/>
        <dbReference type="Rhea" id="RHEA-COMP:10162"/>
        <dbReference type="Rhea" id="RHEA-COMP:10375"/>
        <dbReference type="ChEBI" id="CHEBI:33019"/>
        <dbReference type="ChEBI" id="CHEBI:57623"/>
        <dbReference type="ChEBI" id="CHEBI:74411"/>
        <dbReference type="ChEBI" id="CHEBI:74415"/>
        <dbReference type="EC" id="2.5.1.75"/>
    </reaction>
</comment>
<evidence type="ECO:0000313" key="14">
    <source>
        <dbReference type="EMBL" id="EPP38564.1"/>
    </source>
</evidence>
<evidence type="ECO:0000256" key="4">
    <source>
        <dbReference type="ARBA" id="ARBA00022679"/>
    </source>
</evidence>
<feature type="binding site" evidence="10">
    <location>
        <begin position="38"/>
        <end position="45"/>
    </location>
    <ligand>
        <name>ATP</name>
        <dbReference type="ChEBI" id="CHEBI:30616"/>
    </ligand>
</feature>
<feature type="site" description="Interaction with substrate tRNA" evidence="10">
    <location>
        <position position="151"/>
    </location>
</feature>
<evidence type="ECO:0000256" key="11">
    <source>
        <dbReference type="RuleBase" id="RU003783"/>
    </source>
</evidence>
<sequence length="341" mass="39362">MRIPEFQADDVAVGCDVCLDPQKSFIKLFKRTVILLAGPTGSGKTTVSLCLAPMIDGEIISVDSMQVYRGMDIGTAKVSLKDRERIPHHLIDICHIQEPFNVVDFYYQAIHACQSILARNKVPILVGGSGFYFHTFLSGVPQGPPADRVLREQLSQYAQDHGIECLYESLCNKDPKYACTITKNDRNKVIRALEIIHLTGKKVSDHHWNSKLPESREYYFRGWFLSPPQDILHANIHYRCHRMLEEDLLGEVQQLLQQGIRENTSASRAIGYREWIEFFDRGSLQENYEVTKQKFITNTWQYTKKQRTWFKRYPIFRELPTLGMSAEEIAQKIAEDYFLHG</sequence>
<comment type="similarity">
    <text evidence="3 10 13">Belongs to the IPP transferase family.</text>
</comment>
<comment type="cofactor">
    <cofactor evidence="1 10">
        <name>Mg(2+)</name>
        <dbReference type="ChEBI" id="CHEBI:18420"/>
    </cofactor>
</comment>
<dbReference type="GO" id="GO:0052381">
    <property type="term" value="F:tRNA dimethylallyltransferase activity"/>
    <property type="evidence" value="ECO:0007669"/>
    <property type="project" value="UniProtKB-EC"/>
</dbReference>
<comment type="caution">
    <text evidence="10">Lacks conserved residue(s) required for the propagation of feature annotation.</text>
</comment>
<dbReference type="InterPro" id="IPR039657">
    <property type="entry name" value="Dimethylallyltransferase"/>
</dbReference>
<dbReference type="PANTHER" id="PTHR11088">
    <property type="entry name" value="TRNA DIMETHYLALLYLTRANSFERASE"/>
    <property type="match status" value="1"/>
</dbReference>
<feature type="binding site" evidence="10">
    <location>
        <begin position="40"/>
        <end position="45"/>
    </location>
    <ligand>
        <name>substrate</name>
    </ligand>
</feature>